<feature type="region of interest" description="Disordered" evidence="3">
    <location>
        <begin position="267"/>
        <end position="287"/>
    </location>
</feature>
<proteinExistence type="predicted"/>
<dbReference type="Gene3D" id="2.60.40.10">
    <property type="entry name" value="Immunoglobulins"/>
    <property type="match status" value="1"/>
</dbReference>
<feature type="domain" description="Fibronectin type-III" evidence="4">
    <location>
        <begin position="23"/>
        <end position="118"/>
    </location>
</feature>
<dbReference type="CDD" id="cd00063">
    <property type="entry name" value="FN3"/>
    <property type="match status" value="1"/>
</dbReference>
<feature type="compositionally biased region" description="Polar residues" evidence="3">
    <location>
        <begin position="1"/>
        <end position="10"/>
    </location>
</feature>
<evidence type="ECO:0000256" key="3">
    <source>
        <dbReference type="SAM" id="MobiDB-lite"/>
    </source>
</evidence>
<protein>
    <recommendedName>
        <fullName evidence="4">Fibronectin type-III domain-containing protein</fullName>
    </recommendedName>
</protein>
<evidence type="ECO:0000313" key="6">
    <source>
        <dbReference type="Proteomes" id="UP000054023"/>
    </source>
</evidence>
<dbReference type="Pfam" id="PF00041">
    <property type="entry name" value="fn3"/>
    <property type="match status" value="1"/>
</dbReference>
<name>A0A0W8ICU5_9MICC</name>
<reference evidence="6" key="1">
    <citation type="submission" date="2015-12" db="EMBL/GenBank/DDBJ databases">
        <authorList>
            <person name="Nair G.R."/>
            <person name="Kaur G."/>
            <person name="Mayilraj S."/>
        </authorList>
    </citation>
    <scope>NUCLEOTIDE SEQUENCE [LARGE SCALE GENOMIC DNA]</scope>
    <source>
        <strain evidence="6">CD08_7</strain>
    </source>
</reference>
<dbReference type="GO" id="GO:0000272">
    <property type="term" value="P:polysaccharide catabolic process"/>
    <property type="evidence" value="ECO:0007669"/>
    <property type="project" value="UniProtKB-KW"/>
</dbReference>
<keyword evidence="1" id="KW-0378">Hydrolase</keyword>
<feature type="region of interest" description="Disordered" evidence="3">
    <location>
        <begin position="630"/>
        <end position="670"/>
    </location>
</feature>
<accession>A0A0W8ICU5</accession>
<feature type="compositionally biased region" description="Basic and acidic residues" evidence="3">
    <location>
        <begin position="642"/>
        <end position="652"/>
    </location>
</feature>
<dbReference type="AlphaFoldDB" id="A0A0W8ICU5"/>
<keyword evidence="2" id="KW-0119">Carbohydrate metabolism</keyword>
<dbReference type="SUPFAM" id="SSF49265">
    <property type="entry name" value="Fibronectin type III"/>
    <property type="match status" value="1"/>
</dbReference>
<keyword evidence="6" id="KW-1185">Reference proteome</keyword>
<dbReference type="InterPro" id="IPR003961">
    <property type="entry name" value="FN3_dom"/>
</dbReference>
<evidence type="ECO:0000256" key="2">
    <source>
        <dbReference type="ARBA" id="ARBA00023326"/>
    </source>
</evidence>
<keyword evidence="1" id="KW-0326">Glycosidase</keyword>
<organism evidence="5 6">
    <name type="scientific">Nesterenkonia jeotgali</name>
    <dbReference type="NCBI Taxonomy" id="317018"/>
    <lineage>
        <taxon>Bacteria</taxon>
        <taxon>Bacillati</taxon>
        <taxon>Actinomycetota</taxon>
        <taxon>Actinomycetes</taxon>
        <taxon>Micrococcales</taxon>
        <taxon>Micrococcaceae</taxon>
        <taxon>Nesterenkonia</taxon>
    </lineage>
</organism>
<dbReference type="GO" id="GO:0016798">
    <property type="term" value="F:hydrolase activity, acting on glycosyl bonds"/>
    <property type="evidence" value="ECO:0007669"/>
    <property type="project" value="UniProtKB-KW"/>
</dbReference>
<feature type="region of interest" description="Disordered" evidence="3">
    <location>
        <begin position="1"/>
        <end position="34"/>
    </location>
</feature>
<comment type="caution">
    <text evidence="5">The sequence shown here is derived from an EMBL/GenBank/DDBJ whole genome shotgun (WGS) entry which is preliminary data.</text>
</comment>
<sequence length="670" mass="73636">MSATGNNGISITVPARPILTPNAPTGVNRSRSSDARHGISWSATWSDARPLSRFRIQRHDGLRNSTWRTVTTVPSRSRSWTDTSTRQNTRYRWRVRAENGAGNSDWVYTPFISTTPPGAITPLVRHQNGDNLVTVNRGGTNFNVRAIVQHQSAAVGGSWSGWSTIHTTSSITAKNATVTVRHVGVDSTRRHRYRTRYENVTDSPTLQGEWSSVSSSIELLARPNAPTGIRPDGQTLDASRDFPVSWQHNSVDGTDQTRRQLRTRVGGGTWDVDDEENGSTSTVLDSGRLEGGQQTEIQVRTWGEFPDASDWSAIATVYASERPEATITTPEERELLTGSSVTVAWSYFDAEETNQAAWEATLYDAFDSPLEFRSGSGTTAAATFLEQLDDDTTYQVGVRVRDGDRLWSDEVRTTFSTEFALPPAPSVSTFFDPETGAVVLHIGVSAPDEEEVEADHVQVWRGIDSDREVLIGERLAPGASFTDYLPHLVKPNYYRVVSVSTLPSVRSSVSTPVQAEEIDREEGWLYFNAGTGFERVIRVRADADVQVTQGREKAMRTFTGRTRPVEFSGEHETWQGSLSVKLSPSEPGHATRDDFAEIVQLPAPICYRDVTEPSGQRVFVSLGDFDHSQQGIESTGSIPFTRVEDPEIKHTDAALATGQLPGGGDSGEGE</sequence>
<dbReference type="InterPro" id="IPR036116">
    <property type="entry name" value="FN3_sf"/>
</dbReference>
<dbReference type="PROSITE" id="PS50853">
    <property type="entry name" value="FN3"/>
    <property type="match status" value="1"/>
</dbReference>
<dbReference type="STRING" id="317018.AVL63_04415"/>
<feature type="compositionally biased region" description="Gly residues" evidence="3">
    <location>
        <begin position="660"/>
        <end position="670"/>
    </location>
</feature>
<keyword evidence="2" id="KW-0624">Polysaccharide degradation</keyword>
<evidence type="ECO:0000256" key="1">
    <source>
        <dbReference type="ARBA" id="ARBA00023295"/>
    </source>
</evidence>
<evidence type="ECO:0000259" key="4">
    <source>
        <dbReference type="PROSITE" id="PS50853"/>
    </source>
</evidence>
<evidence type="ECO:0000313" key="5">
    <source>
        <dbReference type="EMBL" id="KUG57772.1"/>
    </source>
</evidence>
<dbReference type="InterPro" id="IPR013783">
    <property type="entry name" value="Ig-like_fold"/>
</dbReference>
<gene>
    <name evidence="5" type="ORF">AVL63_04415</name>
</gene>
<dbReference type="EMBL" id="LQBM01000004">
    <property type="protein sequence ID" value="KUG57772.1"/>
    <property type="molecule type" value="Genomic_DNA"/>
</dbReference>
<dbReference type="Proteomes" id="UP000054023">
    <property type="component" value="Unassembled WGS sequence"/>
</dbReference>